<dbReference type="InterPro" id="IPR003416">
    <property type="entry name" value="MgtC/SapB/SrpB/YhiD_fam"/>
</dbReference>
<dbReference type="RefSeq" id="WP_002565673.1">
    <property type="nucleotide sequence ID" value="NZ_CABKUK010000002.1"/>
</dbReference>
<evidence type="ECO:0000256" key="5">
    <source>
        <dbReference type="ARBA" id="ARBA00022989"/>
    </source>
</evidence>
<comment type="subcellular location">
    <subcellularLocation>
        <location evidence="1">Cell membrane</location>
        <topology evidence="1">Multi-pass membrane protein</topology>
    </subcellularLocation>
</comment>
<dbReference type="PANTHER" id="PTHR33778:SF3">
    <property type="entry name" value="PROTEIN MGTC"/>
    <property type="match status" value="1"/>
</dbReference>
<evidence type="ECO:0000256" key="7">
    <source>
        <dbReference type="SAM" id="Phobius"/>
    </source>
</evidence>
<feature type="transmembrane region" description="Helical" evidence="7">
    <location>
        <begin position="35"/>
        <end position="53"/>
    </location>
</feature>
<proteinExistence type="inferred from homology"/>
<feature type="domain" description="MgtC/SapB/SrpB/YhiD N-terminal" evidence="8">
    <location>
        <begin position="11"/>
        <end position="130"/>
    </location>
</feature>
<dbReference type="Pfam" id="PF02308">
    <property type="entry name" value="MgtC"/>
    <property type="match status" value="1"/>
</dbReference>
<evidence type="ECO:0000256" key="4">
    <source>
        <dbReference type="ARBA" id="ARBA00022692"/>
    </source>
</evidence>
<feature type="transmembrane region" description="Helical" evidence="7">
    <location>
        <begin position="59"/>
        <end position="78"/>
    </location>
</feature>
<dbReference type="EMBL" id="QRZM01000017">
    <property type="protein sequence ID" value="RGV71945.1"/>
    <property type="molecule type" value="Genomic_DNA"/>
</dbReference>
<evidence type="ECO:0000256" key="3">
    <source>
        <dbReference type="ARBA" id="ARBA00022475"/>
    </source>
</evidence>
<organism evidence="10 11">
    <name type="scientific">Enterocloster bolteae</name>
    <dbReference type="NCBI Taxonomy" id="208479"/>
    <lineage>
        <taxon>Bacteria</taxon>
        <taxon>Bacillati</taxon>
        <taxon>Bacillota</taxon>
        <taxon>Clostridia</taxon>
        <taxon>Lachnospirales</taxon>
        <taxon>Lachnospiraceae</taxon>
        <taxon>Enterocloster</taxon>
    </lineage>
</organism>
<keyword evidence="3" id="KW-1003">Cell membrane</keyword>
<dbReference type="GO" id="GO:0005886">
    <property type="term" value="C:plasma membrane"/>
    <property type="evidence" value="ECO:0007669"/>
    <property type="project" value="UniProtKB-SubCell"/>
</dbReference>
<gene>
    <name evidence="10" type="ORF">DWW02_26135</name>
</gene>
<dbReference type="AlphaFoldDB" id="A0A412YWE8"/>
<dbReference type="Pfam" id="PF21770">
    <property type="entry name" value="MgtC_SapB_C"/>
    <property type="match status" value="1"/>
</dbReference>
<keyword evidence="6 7" id="KW-0472">Membrane</keyword>
<evidence type="ECO:0000313" key="11">
    <source>
        <dbReference type="Proteomes" id="UP000284543"/>
    </source>
</evidence>
<evidence type="ECO:0000259" key="8">
    <source>
        <dbReference type="Pfam" id="PF02308"/>
    </source>
</evidence>
<evidence type="ECO:0000259" key="9">
    <source>
        <dbReference type="Pfam" id="PF21770"/>
    </source>
</evidence>
<evidence type="ECO:0000256" key="6">
    <source>
        <dbReference type="ARBA" id="ARBA00023136"/>
    </source>
</evidence>
<comment type="caution">
    <text evidence="10">The sequence shown here is derived from an EMBL/GenBank/DDBJ whole genome shotgun (WGS) entry which is preliminary data.</text>
</comment>
<feature type="transmembrane region" description="Helical" evidence="7">
    <location>
        <begin position="6"/>
        <end position="23"/>
    </location>
</feature>
<dbReference type="Gene3D" id="3.30.70.260">
    <property type="match status" value="1"/>
</dbReference>
<accession>A0A412YWE8</accession>
<protein>
    <submittedName>
        <fullName evidence="10">MgtC/SapB family protein</fullName>
    </submittedName>
</protein>
<name>A0A412YWE8_9FIRM</name>
<feature type="transmembrane region" description="Helical" evidence="7">
    <location>
        <begin position="90"/>
        <end position="120"/>
    </location>
</feature>
<evidence type="ECO:0000313" key="10">
    <source>
        <dbReference type="EMBL" id="RGV71945.1"/>
    </source>
</evidence>
<evidence type="ECO:0000256" key="1">
    <source>
        <dbReference type="ARBA" id="ARBA00004651"/>
    </source>
</evidence>
<keyword evidence="5 7" id="KW-1133">Transmembrane helix</keyword>
<dbReference type="InterPro" id="IPR048640">
    <property type="entry name" value="MgtC-like_C"/>
</dbReference>
<comment type="similarity">
    <text evidence="2">Belongs to the MgtC/SapB family.</text>
</comment>
<keyword evidence="4 7" id="KW-0812">Transmembrane</keyword>
<dbReference type="KEGG" id="cbol:CGC65_09455"/>
<dbReference type="Proteomes" id="UP000284543">
    <property type="component" value="Unassembled WGS sequence"/>
</dbReference>
<reference evidence="10 11" key="1">
    <citation type="submission" date="2018-08" db="EMBL/GenBank/DDBJ databases">
        <title>A genome reference for cultivated species of the human gut microbiota.</title>
        <authorList>
            <person name="Zou Y."/>
            <person name="Xue W."/>
            <person name="Luo G."/>
        </authorList>
    </citation>
    <scope>NUCLEOTIDE SEQUENCE [LARGE SCALE GENOMIC DNA]</scope>
    <source>
        <strain evidence="10 11">AF14-18</strain>
    </source>
</reference>
<dbReference type="PANTHER" id="PTHR33778">
    <property type="entry name" value="PROTEIN MGTC"/>
    <property type="match status" value="1"/>
</dbReference>
<dbReference type="InterPro" id="IPR049177">
    <property type="entry name" value="MgtC_SapB_SrpB_YhiD_N"/>
</dbReference>
<evidence type="ECO:0000256" key="2">
    <source>
        <dbReference type="ARBA" id="ARBA00009298"/>
    </source>
</evidence>
<sequence length="225" mass="24150">MFYTDFILRISLSLVLGFLIGLERQLTGHPAGIRINVLICMGTSFFTLFPMLYGSDQVFRVGSSIISGVGFLCSGVIFKDSGTVRGMNTAATLWCTAAIGILASTGMYAMAITAAGILIASNSILRPLARKMNPITAGDEFEKQYRISVICQEAAEQEIRLLLINSNSCKTLFLNNLESGDVVGDKVEIIAKYCSVGKPKNNVLEGIVGQALAIPEVVSAGWEVL</sequence>
<dbReference type="PRINTS" id="PR01837">
    <property type="entry name" value="MGTCSAPBPROT"/>
</dbReference>
<feature type="domain" description="MgtC-like C-terminal" evidence="9">
    <location>
        <begin position="145"/>
        <end position="222"/>
    </location>
</feature>